<evidence type="ECO:0000313" key="1">
    <source>
        <dbReference type="EMBL" id="ADX87852.1"/>
    </source>
</evidence>
<dbReference type="KEGG" id="vg:10228515"/>
<dbReference type="RefSeq" id="YP_004250977.1">
    <property type="nucleotide sequence ID" value="NC_015157.1"/>
</dbReference>
<protein>
    <submittedName>
        <fullName evidence="1">Uncharacterized protein ORF36</fullName>
    </submittedName>
</protein>
<sequence>MLTKTLLHTVVIEGGYKEDIPEGFRYVFESKGTLSNYLSSWRRPNSITKEDWEVLSSDEHKQETLNKYPFYEDCKITVQDKELVKLLMVDQRKVNIKESFEVEVEVPTGADQAENYFLKTMQIMEKYQNQLERLSNNTFNTKCNLHTGGGALSEYNQLMLCEDICTDELQSKLQNGWRIIAVCVQPDQRRPDYILGKHVAEDLVKSSAERW</sequence>
<organism evidence="1 2">
    <name type="scientific">Vibrio phage ICP1</name>
    <dbReference type="NCBI Taxonomy" id="979525"/>
    <lineage>
        <taxon>Viruses</taxon>
        <taxon>Duplodnaviria</taxon>
        <taxon>Heunggongvirae</taxon>
        <taxon>Uroviricota</taxon>
        <taxon>Caudoviricetes</taxon>
        <taxon>Mohonavirus</taxon>
        <taxon>Mohonavirus ICP1</taxon>
    </lineage>
</organism>
<dbReference type="OrthoDB" id="8239at10239"/>
<accession>F1D158</accession>
<proteinExistence type="predicted"/>
<dbReference type="EMBL" id="HQ641347">
    <property type="protein sequence ID" value="ADX87852.1"/>
    <property type="molecule type" value="Genomic_DNA"/>
</dbReference>
<name>F1D158_9CAUD</name>
<reference evidence="1 2" key="1">
    <citation type="journal article" date="2011" name="MBio">
        <title>Evidence of a dominant lineage of Vibrio cholerae-specific lytic bacteriophages shed by cholera patients over a 10-year period in Dhaka, Bangladesh.</title>
        <authorList>
            <person name="Seed K.D."/>
            <person name="Bodi K.L."/>
            <person name="Kropinski A.M."/>
            <person name="Ackermann H.W."/>
            <person name="Calderwood S.B."/>
            <person name="Qadri F."/>
            <person name="Camilli A."/>
        </authorList>
    </citation>
    <scope>NUCLEOTIDE SEQUENCE [LARGE SCALE GENOMIC DNA]</scope>
</reference>
<gene>
    <name evidence="1" type="primary">ORF36</name>
</gene>
<keyword evidence="2" id="KW-1185">Reference proteome</keyword>
<dbReference type="GeneID" id="10228515"/>
<evidence type="ECO:0000313" key="2">
    <source>
        <dbReference type="Proteomes" id="UP000007502"/>
    </source>
</evidence>
<dbReference type="Proteomes" id="UP000007502">
    <property type="component" value="Segment"/>
</dbReference>